<organism evidence="3 4">
    <name type="scientific">Paracoccus onubensis</name>
    <dbReference type="NCBI Taxonomy" id="1675788"/>
    <lineage>
        <taxon>Bacteria</taxon>
        <taxon>Pseudomonadati</taxon>
        <taxon>Pseudomonadota</taxon>
        <taxon>Alphaproteobacteria</taxon>
        <taxon>Rhodobacterales</taxon>
        <taxon>Paracoccaceae</taxon>
        <taxon>Paracoccus</taxon>
    </lineage>
</organism>
<dbReference type="Proteomes" id="UP000284202">
    <property type="component" value="Unassembled WGS sequence"/>
</dbReference>
<dbReference type="InterPro" id="IPR055570">
    <property type="entry name" value="DUF7146"/>
</dbReference>
<dbReference type="InterPro" id="IPR034154">
    <property type="entry name" value="TOPRIM_DnaG/twinkle"/>
</dbReference>
<reference evidence="4" key="1">
    <citation type="submission" date="2018-09" db="EMBL/GenBank/DDBJ databases">
        <title>Acidovorax cavernicola nov. sp. isolated from Gruta de las Maravillas (Aracena, Spain).</title>
        <authorList>
            <person name="Jurado V."/>
            <person name="Gutierrez-Patricio S."/>
            <person name="Gonzalez-Pimentel J.L."/>
            <person name="Miller A.Z."/>
            <person name="Laiz L."/>
            <person name="Saiz-Jimenez C."/>
        </authorList>
    </citation>
    <scope>NUCLEOTIDE SEQUENCE [LARGE SCALE GENOMIC DNA]</scope>
    <source>
        <strain evidence="4">1011MAR3C25</strain>
    </source>
</reference>
<dbReference type="OrthoDB" id="9811157at2"/>
<feature type="domain" description="DUF7146" evidence="2">
    <location>
        <begin position="92"/>
        <end position="194"/>
    </location>
</feature>
<protein>
    <submittedName>
        <fullName evidence="3">Virulence-associated protein E</fullName>
    </submittedName>
</protein>
<dbReference type="Pfam" id="PF13362">
    <property type="entry name" value="Toprim_3"/>
    <property type="match status" value="1"/>
</dbReference>
<sequence length="292" mass="31248">MTDAERITKTLGGDWRGGSGLAPCPICQPEGRRDQRALSLTDRAGALLTYCHKGGCAVWPELKRIGLTDGTAKPAPAIRSHDDDPSRQVRWRKARELFAESIICEGTPAQTYLEARGIIGLRFSKLQRSLRFHPEAFHAPTGQRLPAMIAQIRSPKGHALGVHRTFLAPDGSGKADVICAKMMLGPSRWGAVRFGPDAPVIALAEGIETALSVSRASRLTVWACLSTSGMKAVVLPPLPAAAIVVICADHDPAGLSAAEDTAKRLEAEGRAVSIIHPQTEGEDFNDILRGNS</sequence>
<evidence type="ECO:0000313" key="4">
    <source>
        <dbReference type="Proteomes" id="UP000284202"/>
    </source>
</evidence>
<gene>
    <name evidence="3" type="ORF">D3P04_10655</name>
</gene>
<name>A0A418SWW6_9RHOB</name>
<dbReference type="AlphaFoldDB" id="A0A418SWW6"/>
<dbReference type="Pfam" id="PF23639">
    <property type="entry name" value="DUF7146"/>
    <property type="match status" value="1"/>
</dbReference>
<proteinExistence type="predicted"/>
<evidence type="ECO:0000313" key="3">
    <source>
        <dbReference type="EMBL" id="RJE85454.1"/>
    </source>
</evidence>
<dbReference type="CDD" id="cd01029">
    <property type="entry name" value="TOPRIM_primases"/>
    <property type="match status" value="1"/>
</dbReference>
<evidence type="ECO:0000259" key="1">
    <source>
        <dbReference type="Pfam" id="PF13362"/>
    </source>
</evidence>
<dbReference type="RefSeq" id="WP_119748652.1">
    <property type="nucleotide sequence ID" value="NZ_QZCG01000006.1"/>
</dbReference>
<dbReference type="InterPro" id="IPR006171">
    <property type="entry name" value="TOPRIM_dom"/>
</dbReference>
<feature type="domain" description="Toprim" evidence="1">
    <location>
        <begin position="201"/>
        <end position="289"/>
    </location>
</feature>
<evidence type="ECO:0000259" key="2">
    <source>
        <dbReference type="Pfam" id="PF23639"/>
    </source>
</evidence>
<keyword evidence="4" id="KW-1185">Reference proteome</keyword>
<comment type="caution">
    <text evidence="3">The sequence shown here is derived from an EMBL/GenBank/DDBJ whole genome shotgun (WGS) entry which is preliminary data.</text>
</comment>
<accession>A0A418SWW6</accession>
<dbReference type="Gene3D" id="3.40.1360.10">
    <property type="match status" value="1"/>
</dbReference>
<dbReference type="EMBL" id="QZCG01000006">
    <property type="protein sequence ID" value="RJE85454.1"/>
    <property type="molecule type" value="Genomic_DNA"/>
</dbReference>